<dbReference type="KEGG" id="mmes:MMSR116_30350"/>
<reference evidence="1 2" key="1">
    <citation type="journal article" date="2012" name="Genet. Mol. Biol.">
        <title>Analysis of 16S rRNA and mxaF genes revealing insights into Methylobacterium niche-specific plant association.</title>
        <authorList>
            <person name="Dourado M.N."/>
            <person name="Andreote F.D."/>
            <person name="Dini-Andreote F."/>
            <person name="Conti R."/>
            <person name="Araujo J.M."/>
            <person name="Araujo W.L."/>
        </authorList>
    </citation>
    <scope>NUCLEOTIDE SEQUENCE [LARGE SCALE GENOMIC DNA]</scope>
    <source>
        <strain evidence="1 2">SR1.6/6</strain>
    </source>
</reference>
<proteinExistence type="predicted"/>
<name>A0A6B9FT03_9HYPH</name>
<dbReference type="Proteomes" id="UP000012488">
    <property type="component" value="Chromosome"/>
</dbReference>
<accession>A0A6B9FT03</accession>
<gene>
    <name evidence="1" type="ORF">MMSR116_30350</name>
</gene>
<evidence type="ECO:0000313" key="2">
    <source>
        <dbReference type="Proteomes" id="UP000012488"/>
    </source>
</evidence>
<dbReference type="OrthoDB" id="8477651at2"/>
<dbReference type="InterPro" id="IPR014989">
    <property type="entry name" value="DUF1839"/>
</dbReference>
<organism evidence="1 2">
    <name type="scientific">Methylobacterium mesophilicum SR1.6/6</name>
    <dbReference type="NCBI Taxonomy" id="908290"/>
    <lineage>
        <taxon>Bacteria</taxon>
        <taxon>Pseudomonadati</taxon>
        <taxon>Pseudomonadota</taxon>
        <taxon>Alphaproteobacteria</taxon>
        <taxon>Hyphomicrobiales</taxon>
        <taxon>Methylobacteriaceae</taxon>
        <taxon>Methylobacterium</taxon>
    </lineage>
</organism>
<protein>
    <submittedName>
        <fullName evidence="1">DUF1839 family protein</fullName>
    </submittedName>
</protein>
<dbReference type="EMBL" id="CP043538">
    <property type="protein sequence ID" value="QGY05721.1"/>
    <property type="molecule type" value="Genomic_DNA"/>
</dbReference>
<evidence type="ECO:0000313" key="1">
    <source>
        <dbReference type="EMBL" id="QGY05721.1"/>
    </source>
</evidence>
<sequence>MTAALRLPSGSGLADPYLPHALHDAGRDWPETNCYVDLWIELLHGRGLVPEAMLGFTLRQDFEGDQFTFFKPPPGDIERLYGLEVLELAVYAGIEAHAVIQAKAGRPVLVEVDAIYLPDTSGTTYGRDHGKTTIGILAIDPAAGELDYLHNAGRFRLSGADYAGIFGPATLPPYAEFVKAVAPPMDPAELPGAARDLLVRHRARAPRHNPVLAFRDALAATADGLVCQPLSVFHAYAFNTTRQLGANFEMLSSHLAWLEGQGIGAFAPATEAAADLSREAKAFQFQLARAFHRKSAAGLASRLDPIAATYDRVFASLDRALAS</sequence>
<reference evidence="1 2" key="2">
    <citation type="journal article" date="2013" name="Genome Announc.">
        <title>Draft Genome Sequence of Methylobacterium mesophilicum Strain SR1.6/6, Isolated from Citrus sinensis.</title>
        <authorList>
            <person name="Marinho Almeida D."/>
            <person name="Dini-Andreote F."/>
            <person name="Camargo Neves A.A."/>
            <person name="Juca Ramos R.T."/>
            <person name="Andreote F.D."/>
            <person name="Carneiro A.R."/>
            <person name="Oliveira de Souza Lima A."/>
            <person name="Caracciolo Gomes de Sa P.H."/>
            <person name="Ribeiro Barbosa M.S."/>
            <person name="Araujo W.L."/>
            <person name="Silva A."/>
        </authorList>
    </citation>
    <scope>NUCLEOTIDE SEQUENCE [LARGE SCALE GENOMIC DNA]</scope>
    <source>
        <strain evidence="1 2">SR1.6/6</strain>
    </source>
</reference>
<dbReference type="AlphaFoldDB" id="A0A6B9FT03"/>
<dbReference type="RefSeq" id="WP_039893445.1">
    <property type="nucleotide sequence ID" value="NZ_CP043538.1"/>
</dbReference>
<dbReference type="Pfam" id="PF08893">
    <property type="entry name" value="DUF1839"/>
    <property type="match status" value="1"/>
</dbReference>